<dbReference type="InterPro" id="IPR003599">
    <property type="entry name" value="Ig_sub"/>
</dbReference>
<evidence type="ECO:0000256" key="10">
    <source>
        <dbReference type="SAM" id="MobiDB-lite"/>
    </source>
</evidence>
<evidence type="ECO:0000256" key="2">
    <source>
        <dbReference type="ARBA" id="ARBA00009588"/>
    </source>
</evidence>
<dbReference type="PROSITE" id="PS50835">
    <property type="entry name" value="IG_LIKE"/>
    <property type="match status" value="2"/>
</dbReference>
<dbReference type="InterPro" id="IPR003598">
    <property type="entry name" value="Ig_sub2"/>
</dbReference>
<evidence type="ECO:0000256" key="8">
    <source>
        <dbReference type="ARBA" id="ARBA00023180"/>
    </source>
</evidence>
<keyword evidence="3 11" id="KW-0812">Transmembrane</keyword>
<accession>A0A672KEL6</accession>
<reference evidence="14" key="1">
    <citation type="submission" date="2025-08" db="UniProtKB">
        <authorList>
            <consortium name="Ensembl"/>
        </authorList>
    </citation>
    <scope>IDENTIFICATION</scope>
</reference>
<dbReference type="AlphaFoldDB" id="A0A672KEL6"/>
<feature type="domain" description="Ig-like" evidence="12">
    <location>
        <begin position="1"/>
        <end position="78"/>
    </location>
</feature>
<organism evidence="14 15">
    <name type="scientific">Sinocyclocheilus grahami</name>
    <name type="common">Dianchi golden-line fish</name>
    <name type="synonym">Barbus grahami</name>
    <dbReference type="NCBI Taxonomy" id="75366"/>
    <lineage>
        <taxon>Eukaryota</taxon>
        <taxon>Metazoa</taxon>
        <taxon>Chordata</taxon>
        <taxon>Craniata</taxon>
        <taxon>Vertebrata</taxon>
        <taxon>Euteleostomi</taxon>
        <taxon>Actinopterygii</taxon>
        <taxon>Neopterygii</taxon>
        <taxon>Teleostei</taxon>
        <taxon>Ostariophysi</taxon>
        <taxon>Cypriniformes</taxon>
        <taxon>Cyprinidae</taxon>
        <taxon>Cyprininae</taxon>
        <taxon>Sinocyclocheilus</taxon>
    </lineage>
</organism>
<feature type="transmembrane region" description="Helical" evidence="11">
    <location>
        <begin position="715"/>
        <end position="739"/>
    </location>
</feature>
<feature type="region of interest" description="Disordered" evidence="10">
    <location>
        <begin position="743"/>
        <end position="769"/>
    </location>
</feature>
<name>A0A672KEL6_SINGR</name>
<dbReference type="SUPFAM" id="SSF49265">
    <property type="entry name" value="Fibronectin type III"/>
    <property type="match status" value="3"/>
</dbReference>
<feature type="region of interest" description="Disordered" evidence="10">
    <location>
        <begin position="964"/>
        <end position="1013"/>
    </location>
</feature>
<feature type="region of interest" description="Disordered" evidence="10">
    <location>
        <begin position="665"/>
        <end position="685"/>
    </location>
</feature>
<dbReference type="InterPro" id="IPR036116">
    <property type="entry name" value="FN3_sf"/>
</dbReference>
<keyword evidence="6 11" id="KW-0472">Membrane</keyword>
<evidence type="ECO:0000256" key="4">
    <source>
        <dbReference type="ARBA" id="ARBA00022737"/>
    </source>
</evidence>
<dbReference type="InterPro" id="IPR013783">
    <property type="entry name" value="Ig-like_fold"/>
</dbReference>
<feature type="compositionally biased region" description="Low complexity" evidence="10">
    <location>
        <begin position="788"/>
        <end position="818"/>
    </location>
</feature>
<evidence type="ECO:0000256" key="11">
    <source>
        <dbReference type="SAM" id="Phobius"/>
    </source>
</evidence>
<keyword evidence="8" id="KW-0325">Glycoprotein</keyword>
<dbReference type="PANTHER" id="PTHR44170:SF8">
    <property type="entry name" value="NETRIN RECEPTOR DCC"/>
    <property type="match status" value="1"/>
</dbReference>
<evidence type="ECO:0000256" key="3">
    <source>
        <dbReference type="ARBA" id="ARBA00022692"/>
    </source>
</evidence>
<dbReference type="SMART" id="SM00060">
    <property type="entry name" value="FN3"/>
    <property type="match status" value="4"/>
</dbReference>
<keyword evidence="4" id="KW-0677">Repeat</keyword>
<evidence type="ECO:0000256" key="6">
    <source>
        <dbReference type="ARBA" id="ARBA00023136"/>
    </source>
</evidence>
<dbReference type="InParanoid" id="A0A672KEL6"/>
<sequence length="1042" mass="112752">MGDTALLRCEVTGEPMPVVRWQKNREDLPLTFDPDSRVLILPSGSLQVSRVQPPDSATYRCLAENPGSSRTGTDADLRVLPEPGVARALKFLQRPQKVTALQGRDAVLECSASGYPTPSFYWMRGEEMIQSRSKKYSLLSASNLLISSVTDDDSGTYSCVAHNKQQNISASCQLSVLVNDLRACERSDVVHACASGHVQMSLIMLGGHLQILGLVRSDEGFYQCIAENEAGNSQAMAQLILLQPVTPSSGVLPSAPRDVAPVLVSSHFVRLSWRPPEETRGTILTYGVFFSEEGINRERSLNVTEAEGLQLMVSNLRPEATYSFRVVAYNEQGPGESSEAIRLSTQPELLVPGPVENLRAAAASASSIQASWDPPTHASGPVQSYRLLWTETSTGKEQNVEVVGQSYRMEGLKKFTEYSLRVLAVNRHGPGLSDTDTLITTLSDVPSAPPQNISLEVVYSRVKTQVPNQPSSLHVRPLPSSIIMSWTPPVGSSLESTTDVSGAVSLVPSVGFESADTTALSHTVTGLKPNTMYEFSVMVTKGRKSSTWSMTAHATTYEAAPSSAPKDLTVIGREGRPRAILISWQPPLEANGRITGYILYYTLDKNMPIDDWVMEPIGGDRLTHQVMDLNLDTVYFFRIQAKNAKGVGPLSEPVQYRTAKVEHPDKMANDQGRHGDSSYWPSDNNPVDMSSLNEPPIGQMRPPHGSVTPQKNSNLLVIIVVSVGAVTVVVVVIVALICTRRSSAQQRKKRATHSTGKRKGSQKDLRPPDLWIHHEEMELNCQEMAPVSHSQSESQMGSKSSHSGADGDESSSSISTLERSLAARRATRTKMMIPMDSQPSNTPVVSAIPVPTLDSSQYPGILPSPTCGFTTHPKFTLRPMPFSTLSVDRSYAAAMSAEGAAPMAPQQPQPLIPTALSIPSGSEEIPSRTIPTACVRPTHPLRSFTNPLLPPPMSTIEPKVYTPMTGGTLPKPQVKTASLGQAGKARSPLLPVSVPTAPETAEDAQKQADDPASVYEQDDLSEQMASLEGLMKQLNAITGSAF</sequence>
<dbReference type="Proteomes" id="UP000472262">
    <property type="component" value="Unassembled WGS sequence"/>
</dbReference>
<dbReference type="PROSITE" id="PS50853">
    <property type="entry name" value="FN3"/>
    <property type="match status" value="4"/>
</dbReference>
<keyword evidence="5 11" id="KW-1133">Transmembrane helix</keyword>
<proteinExistence type="inferred from homology"/>
<reference evidence="14" key="2">
    <citation type="submission" date="2025-09" db="UniProtKB">
        <authorList>
            <consortium name="Ensembl"/>
        </authorList>
    </citation>
    <scope>IDENTIFICATION</scope>
</reference>
<feature type="domain" description="Ig-like" evidence="12">
    <location>
        <begin position="83"/>
        <end position="175"/>
    </location>
</feature>
<dbReference type="InterPro" id="IPR036179">
    <property type="entry name" value="Ig-like_dom_sf"/>
</dbReference>
<dbReference type="Gene3D" id="2.60.40.10">
    <property type="entry name" value="Immunoglobulins"/>
    <property type="match status" value="7"/>
</dbReference>
<dbReference type="SUPFAM" id="SSF48726">
    <property type="entry name" value="Immunoglobulin"/>
    <property type="match status" value="2"/>
</dbReference>
<keyword evidence="9" id="KW-0393">Immunoglobulin domain</keyword>
<dbReference type="SMART" id="SM00409">
    <property type="entry name" value="IG"/>
    <property type="match status" value="3"/>
</dbReference>
<feature type="compositionally biased region" description="Basic residues" evidence="10">
    <location>
        <begin position="746"/>
        <end position="760"/>
    </location>
</feature>
<dbReference type="CDD" id="cd00063">
    <property type="entry name" value="FN3"/>
    <property type="match status" value="4"/>
</dbReference>
<evidence type="ECO:0000259" key="12">
    <source>
        <dbReference type="PROSITE" id="PS50835"/>
    </source>
</evidence>
<feature type="domain" description="Fibronectin type-III" evidence="13">
    <location>
        <begin position="255"/>
        <end position="348"/>
    </location>
</feature>
<dbReference type="InterPro" id="IPR010560">
    <property type="entry name" value="Neogenin_C"/>
</dbReference>
<keyword evidence="15" id="KW-1185">Reference proteome</keyword>
<comment type="similarity">
    <text evidence="2">Belongs to the immunoglobulin superfamily. DCC family.</text>
</comment>
<feature type="domain" description="Fibronectin type-III" evidence="13">
    <location>
        <begin position="564"/>
        <end position="661"/>
    </location>
</feature>
<dbReference type="CDD" id="cd00096">
    <property type="entry name" value="Ig"/>
    <property type="match status" value="1"/>
</dbReference>
<dbReference type="InterPro" id="IPR007110">
    <property type="entry name" value="Ig-like_dom"/>
</dbReference>
<feature type="region of interest" description="Disordered" evidence="10">
    <location>
        <begin position="784"/>
        <end position="818"/>
    </location>
</feature>
<dbReference type="Ensembl" id="ENSSGRT00000010691.1">
    <property type="protein sequence ID" value="ENSSGRP00000009822.1"/>
    <property type="gene ID" value="ENSSGRG00000006580.1"/>
</dbReference>
<dbReference type="OMA" id="TSMSQPT"/>
<dbReference type="PRINTS" id="PR00014">
    <property type="entry name" value="FNTYPEIII"/>
</dbReference>
<comment type="subcellular location">
    <subcellularLocation>
        <location evidence="1">Membrane</location>
        <topology evidence="1">Single-pass type I membrane protein</topology>
    </subcellularLocation>
</comment>
<dbReference type="InterPro" id="IPR003961">
    <property type="entry name" value="FN3_dom"/>
</dbReference>
<keyword evidence="7" id="KW-1015">Disulfide bond</keyword>
<protein>
    <submittedName>
        <fullName evidence="14">DCC netrin 1 receptor</fullName>
    </submittedName>
</protein>
<dbReference type="Pfam" id="PF06583">
    <property type="entry name" value="Neogenin_C"/>
    <property type="match status" value="1"/>
</dbReference>
<evidence type="ECO:0000256" key="7">
    <source>
        <dbReference type="ARBA" id="ARBA00023157"/>
    </source>
</evidence>
<dbReference type="Pfam" id="PF07679">
    <property type="entry name" value="I-set"/>
    <property type="match status" value="2"/>
</dbReference>
<dbReference type="GO" id="GO:0016020">
    <property type="term" value="C:membrane"/>
    <property type="evidence" value="ECO:0007669"/>
    <property type="project" value="UniProtKB-SubCell"/>
</dbReference>
<evidence type="ECO:0000256" key="1">
    <source>
        <dbReference type="ARBA" id="ARBA00004479"/>
    </source>
</evidence>
<dbReference type="Pfam" id="PF00041">
    <property type="entry name" value="fn3"/>
    <property type="match status" value="4"/>
</dbReference>
<evidence type="ECO:0000256" key="9">
    <source>
        <dbReference type="ARBA" id="ARBA00023319"/>
    </source>
</evidence>
<dbReference type="GO" id="GO:0098609">
    <property type="term" value="P:cell-cell adhesion"/>
    <property type="evidence" value="ECO:0007669"/>
    <property type="project" value="TreeGrafter"/>
</dbReference>
<feature type="domain" description="Fibronectin type-III" evidence="13">
    <location>
        <begin position="354"/>
        <end position="444"/>
    </location>
</feature>
<evidence type="ECO:0000256" key="5">
    <source>
        <dbReference type="ARBA" id="ARBA00022989"/>
    </source>
</evidence>
<evidence type="ECO:0000313" key="14">
    <source>
        <dbReference type="Ensembl" id="ENSSGRP00000009822.1"/>
    </source>
</evidence>
<dbReference type="PANTHER" id="PTHR44170">
    <property type="entry name" value="PROTEIN SIDEKICK"/>
    <property type="match status" value="1"/>
</dbReference>
<feature type="compositionally biased region" description="Basic and acidic residues" evidence="10">
    <location>
        <begin position="665"/>
        <end position="676"/>
    </location>
</feature>
<dbReference type="InterPro" id="IPR013098">
    <property type="entry name" value="Ig_I-set"/>
</dbReference>
<evidence type="ECO:0000313" key="15">
    <source>
        <dbReference type="Proteomes" id="UP000472262"/>
    </source>
</evidence>
<dbReference type="SMART" id="SM00408">
    <property type="entry name" value="IGc2"/>
    <property type="match status" value="2"/>
</dbReference>
<feature type="domain" description="Fibronectin type-III" evidence="13">
    <location>
        <begin position="466"/>
        <end position="559"/>
    </location>
</feature>
<evidence type="ECO:0000259" key="13">
    <source>
        <dbReference type="PROSITE" id="PS50853"/>
    </source>
</evidence>